<sequence>MRTLSPVDIEEMKEQKGMRYLPIPEKTPRKSFLKTFGSSRISKAAGTVRRASVQVRSFFNDIHRLSPRYPRSRRLSEITETNLQLPSLQKQRIRHRSHSINLGELHFLQDIVVDPIGIAPQNTKTLKGVTWASDLEMHRSVSFSELFLSNHGTEESPLLAPTWSQTKTLQGLEADALAKDVRARRGTVMHNVSLS</sequence>
<keyword evidence="2" id="KW-1185">Reference proteome</keyword>
<dbReference type="Proteomes" id="UP001158576">
    <property type="component" value="Chromosome 2"/>
</dbReference>
<proteinExistence type="predicted"/>
<name>A0ABN7TBK5_OIKDI</name>
<organism evidence="1 2">
    <name type="scientific">Oikopleura dioica</name>
    <name type="common">Tunicate</name>
    <dbReference type="NCBI Taxonomy" id="34765"/>
    <lineage>
        <taxon>Eukaryota</taxon>
        <taxon>Metazoa</taxon>
        <taxon>Chordata</taxon>
        <taxon>Tunicata</taxon>
        <taxon>Appendicularia</taxon>
        <taxon>Copelata</taxon>
        <taxon>Oikopleuridae</taxon>
        <taxon>Oikopleura</taxon>
    </lineage>
</organism>
<gene>
    <name evidence="1" type="ORF">OKIOD_LOCUS16406</name>
</gene>
<reference evidence="1 2" key="1">
    <citation type="submission" date="2021-04" db="EMBL/GenBank/DDBJ databases">
        <authorList>
            <person name="Bliznina A."/>
        </authorList>
    </citation>
    <scope>NUCLEOTIDE SEQUENCE [LARGE SCALE GENOMIC DNA]</scope>
</reference>
<accession>A0ABN7TBK5</accession>
<evidence type="ECO:0000313" key="1">
    <source>
        <dbReference type="EMBL" id="CAG5113545.1"/>
    </source>
</evidence>
<dbReference type="EMBL" id="OU015567">
    <property type="protein sequence ID" value="CAG5113545.1"/>
    <property type="molecule type" value="Genomic_DNA"/>
</dbReference>
<protein>
    <submittedName>
        <fullName evidence="1">Oidioi.mRNA.OKI2018_I69.chr2.g7641.t1.cds</fullName>
    </submittedName>
</protein>
<evidence type="ECO:0000313" key="2">
    <source>
        <dbReference type="Proteomes" id="UP001158576"/>
    </source>
</evidence>